<keyword evidence="2" id="KW-1185">Reference proteome</keyword>
<sequence length="219" mass="24085">MRHVVAIQYTRLQAGSPTHFRAKMKMIVLLVVLAAWSPFPIAAEILTLCLLQVVQLKRCGQNYDCVSLDTWEGRIGGSMPSGSKAQAEAAWGDRWHVATPREGYPVKAIELTAGDQSSCPSWTEGWQYIHHGAMFLHFSTIQTNPNSDIGVAQLEGRVVQLEGGVIEAVNNMTASLSDSDKIGQLQSELDAKYQAKIGALEQKVEQLEEMLLNLIRPPA</sequence>
<dbReference type="EMBL" id="CDMY01000323">
    <property type="protein sequence ID" value="CEM02314.1"/>
    <property type="molecule type" value="Genomic_DNA"/>
</dbReference>
<proteinExistence type="predicted"/>
<dbReference type="Proteomes" id="UP000041254">
    <property type="component" value="Unassembled WGS sequence"/>
</dbReference>
<accession>A0A0G4EUQ0</accession>
<reference evidence="1 2" key="1">
    <citation type="submission" date="2014-11" db="EMBL/GenBank/DDBJ databases">
        <authorList>
            <person name="Zhu J."/>
            <person name="Qi W."/>
            <person name="Song R."/>
        </authorList>
    </citation>
    <scope>NUCLEOTIDE SEQUENCE [LARGE SCALE GENOMIC DNA]</scope>
</reference>
<dbReference type="AlphaFoldDB" id="A0A0G4EUQ0"/>
<evidence type="ECO:0000313" key="1">
    <source>
        <dbReference type="EMBL" id="CEM02314.1"/>
    </source>
</evidence>
<name>A0A0G4EUQ0_VITBC</name>
<dbReference type="InParanoid" id="A0A0G4EUQ0"/>
<evidence type="ECO:0000313" key="2">
    <source>
        <dbReference type="Proteomes" id="UP000041254"/>
    </source>
</evidence>
<gene>
    <name evidence="1" type="ORF">Vbra_5426</name>
</gene>
<dbReference type="VEuPathDB" id="CryptoDB:Vbra_5426"/>
<protein>
    <submittedName>
        <fullName evidence="1">Uncharacterized protein</fullName>
    </submittedName>
</protein>
<organism evidence="1 2">
    <name type="scientific">Vitrella brassicaformis (strain CCMP3155)</name>
    <dbReference type="NCBI Taxonomy" id="1169540"/>
    <lineage>
        <taxon>Eukaryota</taxon>
        <taxon>Sar</taxon>
        <taxon>Alveolata</taxon>
        <taxon>Colpodellida</taxon>
        <taxon>Vitrellaceae</taxon>
        <taxon>Vitrella</taxon>
    </lineage>
</organism>